<dbReference type="Proteomes" id="UP001412067">
    <property type="component" value="Unassembled WGS sequence"/>
</dbReference>
<evidence type="ECO:0000313" key="1">
    <source>
        <dbReference type="EMBL" id="KAK8968945.1"/>
    </source>
</evidence>
<accession>A0ABR2MZQ1</accession>
<keyword evidence="2" id="KW-1185">Reference proteome</keyword>
<evidence type="ECO:0000313" key="2">
    <source>
        <dbReference type="Proteomes" id="UP001412067"/>
    </source>
</evidence>
<proteinExistence type="predicted"/>
<gene>
    <name evidence="1" type="ORF">KSP40_PGU004582</name>
</gene>
<name>A0ABR2MZQ1_9ASPA</name>
<protein>
    <submittedName>
        <fullName evidence="1">Uncharacterized protein</fullName>
    </submittedName>
</protein>
<comment type="caution">
    <text evidence="1">The sequence shown here is derived from an EMBL/GenBank/DDBJ whole genome shotgun (WGS) entry which is preliminary data.</text>
</comment>
<dbReference type="EMBL" id="JBBWWR010000003">
    <property type="protein sequence ID" value="KAK8968945.1"/>
    <property type="molecule type" value="Genomic_DNA"/>
</dbReference>
<organism evidence="1 2">
    <name type="scientific">Platanthera guangdongensis</name>
    <dbReference type="NCBI Taxonomy" id="2320717"/>
    <lineage>
        <taxon>Eukaryota</taxon>
        <taxon>Viridiplantae</taxon>
        <taxon>Streptophyta</taxon>
        <taxon>Embryophyta</taxon>
        <taxon>Tracheophyta</taxon>
        <taxon>Spermatophyta</taxon>
        <taxon>Magnoliopsida</taxon>
        <taxon>Liliopsida</taxon>
        <taxon>Asparagales</taxon>
        <taxon>Orchidaceae</taxon>
        <taxon>Orchidoideae</taxon>
        <taxon>Orchideae</taxon>
        <taxon>Orchidinae</taxon>
        <taxon>Platanthera</taxon>
    </lineage>
</organism>
<sequence length="178" mass="20272">MGSQSRFLSSFTIVRHLPRRFSSSPFSSSFVSFTNWGIPESVAYLRSMRRPPSKVLSRMQRLTSCSFIGTLYNHVQCSRHCSDILRAFVSLEVKSDHRLPNSSCFTSFPFTVLAAYLVPSVARRSNESHLQFRQRIGVPAARQRSYSPADIRISSSPSEYFTIQHLLPCAHNIHLSRD</sequence>
<reference evidence="1 2" key="1">
    <citation type="journal article" date="2022" name="Nat. Plants">
        <title>Genomes of leafy and leafless Platanthera orchids illuminate the evolution of mycoheterotrophy.</title>
        <authorList>
            <person name="Li M.H."/>
            <person name="Liu K.W."/>
            <person name="Li Z."/>
            <person name="Lu H.C."/>
            <person name="Ye Q.L."/>
            <person name="Zhang D."/>
            <person name="Wang J.Y."/>
            <person name="Li Y.F."/>
            <person name="Zhong Z.M."/>
            <person name="Liu X."/>
            <person name="Yu X."/>
            <person name="Liu D.K."/>
            <person name="Tu X.D."/>
            <person name="Liu B."/>
            <person name="Hao Y."/>
            <person name="Liao X.Y."/>
            <person name="Jiang Y.T."/>
            <person name="Sun W.H."/>
            <person name="Chen J."/>
            <person name="Chen Y.Q."/>
            <person name="Ai Y."/>
            <person name="Zhai J.W."/>
            <person name="Wu S.S."/>
            <person name="Zhou Z."/>
            <person name="Hsiao Y.Y."/>
            <person name="Wu W.L."/>
            <person name="Chen Y.Y."/>
            <person name="Lin Y.F."/>
            <person name="Hsu J.L."/>
            <person name="Li C.Y."/>
            <person name="Wang Z.W."/>
            <person name="Zhao X."/>
            <person name="Zhong W.Y."/>
            <person name="Ma X.K."/>
            <person name="Ma L."/>
            <person name="Huang J."/>
            <person name="Chen G.Z."/>
            <person name="Huang M.Z."/>
            <person name="Huang L."/>
            <person name="Peng D.H."/>
            <person name="Luo Y.B."/>
            <person name="Zou S.Q."/>
            <person name="Chen S.P."/>
            <person name="Lan S."/>
            <person name="Tsai W.C."/>
            <person name="Van de Peer Y."/>
            <person name="Liu Z.J."/>
        </authorList>
    </citation>
    <scope>NUCLEOTIDE SEQUENCE [LARGE SCALE GENOMIC DNA]</scope>
    <source>
        <strain evidence="1">Lor288</strain>
    </source>
</reference>